<proteinExistence type="predicted"/>
<protein>
    <submittedName>
        <fullName evidence="1">Uncharacterized protein</fullName>
    </submittedName>
</protein>
<gene>
    <name evidence="1" type="ORF">CO056_01075</name>
</gene>
<reference evidence="2" key="1">
    <citation type="submission" date="2017-09" db="EMBL/GenBank/DDBJ databases">
        <title>Depth-based differentiation of microbial function through sediment-hosted aquifers and enrichment of novel symbionts in the deep terrestrial subsurface.</title>
        <authorList>
            <person name="Probst A.J."/>
            <person name="Ladd B."/>
            <person name="Jarett J.K."/>
            <person name="Geller-Mcgrath D.E."/>
            <person name="Sieber C.M.K."/>
            <person name="Emerson J.B."/>
            <person name="Anantharaman K."/>
            <person name="Thomas B.C."/>
            <person name="Malmstrom R."/>
            <person name="Stieglmeier M."/>
            <person name="Klingl A."/>
            <person name="Woyke T."/>
            <person name="Ryan C.M."/>
            <person name="Banfield J.F."/>
        </authorList>
    </citation>
    <scope>NUCLEOTIDE SEQUENCE [LARGE SCALE GENOMIC DNA]</scope>
</reference>
<dbReference type="AlphaFoldDB" id="A0A2M8ERC1"/>
<name>A0A2M8ERC1_9BACT</name>
<comment type="caution">
    <text evidence="1">The sequence shown here is derived from an EMBL/GenBank/DDBJ whole genome shotgun (WGS) entry which is preliminary data.</text>
</comment>
<dbReference type="EMBL" id="PFSH01000019">
    <property type="protein sequence ID" value="PJC25282.1"/>
    <property type="molecule type" value="Genomic_DNA"/>
</dbReference>
<sequence>IDGTSSDVTPTGVRIMKAYPTFAKIAVPSTTLVAGDMDLYRFSIATNPDTGNGIGLHQLTVNIATSTGNSVSGTTTVTNIKVYAYTDSSFSSPVSGYDNGQVVAPIGGLVSSGDNDAQLSSILKIPSGSTYYFKVRGTVTLTSGSGTFSGSVTTKINGDTAYPSLATTMMGAQTSVDGTSQDNLVWSPNSTTTSVAEHVDWTNGYYVSGLPSDGMDSVTIWK</sequence>
<evidence type="ECO:0000313" key="1">
    <source>
        <dbReference type="EMBL" id="PJC25282.1"/>
    </source>
</evidence>
<organism evidence="1 2">
    <name type="scientific">Candidatus Tagabacteria bacterium CG_4_9_14_0_2_um_filter_41_11</name>
    <dbReference type="NCBI Taxonomy" id="1975019"/>
    <lineage>
        <taxon>Bacteria</taxon>
        <taxon>Candidatus Tagaibacteriota</taxon>
    </lineage>
</organism>
<accession>A0A2M8ERC1</accession>
<dbReference type="Proteomes" id="UP000230228">
    <property type="component" value="Unassembled WGS sequence"/>
</dbReference>
<feature type="non-terminal residue" evidence="1">
    <location>
        <position position="1"/>
    </location>
</feature>
<evidence type="ECO:0000313" key="2">
    <source>
        <dbReference type="Proteomes" id="UP000230228"/>
    </source>
</evidence>